<dbReference type="InterPro" id="IPR015943">
    <property type="entry name" value="WD40/YVTN_repeat-like_dom_sf"/>
</dbReference>
<evidence type="ECO:0000256" key="1">
    <source>
        <dbReference type="SAM" id="MobiDB-lite"/>
    </source>
</evidence>
<sequence length="944" mass="104642">MHVHIFQGEITSFMVIQQSPYMYVGHLFGNVSVLKLDKDACHLVHMQYNIPFAVSHGNYSLGGTTEVANGIAVMYILPQPMAESRRVLIIFRDGFISLWGIQESKTLFRTGGNMRLVMRNEEKKVVSACWACPIGSKVAVGYSNGDIFIWGVPKASDTISSSGTDDKEISGLKNVPLLKLNLGYKMDKVPIVSLRWVFADGRASRLYVNGVSELGSSSLFQVIILNENTESRTIKLVLPLPEACIDMEIVSNVAEHNKHKENALLLLLRSGCLRVYDDSEIEHYLLQCHSKSVPPVPRQITMKLPFGDSNITVAQYITESLNSSSYKDEDHKLSTKDFYSFIPPDLKEADRNCSSSARFNGFSKANNLYITGHYDGAINFWDASCPLLVQIFSIKQKSEDDRYLRETPVTALCFDTVSKILVSGFQNGLVCIFQLKGTQSTTDNIFSILQAKRGCNYIVNNVKLNGAILAISMRHSSGLIAVGTDKGYVSIIEMKGMSVLYEKRVPCELSPGIISLQFDCSLSKSEENVLLVALDDSSVFAFEVDKGNALSASVVHPKRPTRALFMQILEELDLLPRGLYKYDCSSESKRGSVKSNAPNGSLLLLCSERSIRIYSLVHVFQGIKKVYHKKTLHGTCCWASTFHSPDIGLVLIFACGKIEIRSLPDLALLKETSLRGFTFPTINSGSSFSVSLCASSDGEVIAAMGNQEIFFFSALFQKDIYRLLESVSQVYKKDMIVSLEGPSSAMQTHKEKKSGLFNVVIREIKGKKQGQGMENVDSDASIGEELSIIFSTVNFPLNLKNSKSMSMGDDDVELNIDDINLEDPSEKTKGHDFPLIDKQKLGKKMQEFKDKLKSKTAKKAEASGNEEHGDGKSTDAVDRIKRKYGFPLSGELSVPKMAQSKLSENLSKLQGINMRTAEMQDTARSFSSLAKELLSTVEKEKRMS</sequence>
<dbReference type="GO" id="GO:0005096">
    <property type="term" value="F:GTPase activator activity"/>
    <property type="evidence" value="ECO:0007669"/>
    <property type="project" value="TreeGrafter"/>
</dbReference>
<dbReference type="GO" id="GO:0005886">
    <property type="term" value="C:plasma membrane"/>
    <property type="evidence" value="ECO:0007669"/>
    <property type="project" value="TreeGrafter"/>
</dbReference>
<dbReference type="GO" id="GO:0006893">
    <property type="term" value="P:Golgi to plasma membrane transport"/>
    <property type="evidence" value="ECO:0007669"/>
    <property type="project" value="TreeGrafter"/>
</dbReference>
<name>A0A1D1YUL6_9ARAE</name>
<dbReference type="PANTHER" id="PTHR10241:SF27">
    <property type="entry name" value="TRANSDUCIN_WD40 REPEAT-LIKE SUPERFAMILY PROTEIN"/>
    <property type="match status" value="1"/>
</dbReference>
<reference evidence="3" key="1">
    <citation type="submission" date="2015-07" db="EMBL/GenBank/DDBJ databases">
        <title>Transcriptome Assembly of Anthurium amnicola.</title>
        <authorList>
            <person name="Suzuki J."/>
        </authorList>
    </citation>
    <scope>NUCLEOTIDE SEQUENCE</scope>
</reference>
<dbReference type="EMBL" id="GDJX01009622">
    <property type="protein sequence ID" value="JAT58314.1"/>
    <property type="molecule type" value="Transcribed_RNA"/>
</dbReference>
<dbReference type="Pfam" id="PF08596">
    <property type="entry name" value="Lgl_C"/>
    <property type="match status" value="1"/>
</dbReference>
<dbReference type="SUPFAM" id="SSF50978">
    <property type="entry name" value="WD40 repeat-like"/>
    <property type="match status" value="1"/>
</dbReference>
<feature type="domain" description="Lethal giant larvae (Lgl)-like C-terminal" evidence="2">
    <location>
        <begin position="599"/>
        <end position="736"/>
    </location>
</feature>
<dbReference type="CDD" id="cd15873">
    <property type="entry name" value="R-SNARE_STXBP5_6"/>
    <property type="match status" value="1"/>
</dbReference>
<feature type="region of interest" description="Disordered" evidence="1">
    <location>
        <begin position="850"/>
        <end position="875"/>
    </location>
</feature>
<accession>A0A1D1YUL6</accession>
<dbReference type="PANTHER" id="PTHR10241">
    <property type="entry name" value="LETHAL 2 GIANT LARVAE PROTEIN"/>
    <property type="match status" value="1"/>
</dbReference>
<dbReference type="InterPro" id="IPR036322">
    <property type="entry name" value="WD40_repeat_dom_sf"/>
</dbReference>
<dbReference type="Gene3D" id="2.130.10.10">
    <property type="entry name" value="YVTN repeat-like/Quinoprotein amine dehydrogenase"/>
    <property type="match status" value="2"/>
</dbReference>
<dbReference type="GO" id="GO:0005737">
    <property type="term" value="C:cytoplasm"/>
    <property type="evidence" value="ECO:0007669"/>
    <property type="project" value="TreeGrafter"/>
</dbReference>
<dbReference type="InterPro" id="IPR013905">
    <property type="entry name" value="Lgl_C_dom"/>
</dbReference>
<evidence type="ECO:0000259" key="2">
    <source>
        <dbReference type="Pfam" id="PF08596"/>
    </source>
</evidence>
<organism evidence="3">
    <name type="scientific">Anthurium amnicola</name>
    <dbReference type="NCBI Taxonomy" id="1678845"/>
    <lineage>
        <taxon>Eukaryota</taxon>
        <taxon>Viridiplantae</taxon>
        <taxon>Streptophyta</taxon>
        <taxon>Embryophyta</taxon>
        <taxon>Tracheophyta</taxon>
        <taxon>Spermatophyta</taxon>
        <taxon>Magnoliopsida</taxon>
        <taxon>Liliopsida</taxon>
        <taxon>Araceae</taxon>
        <taxon>Pothoideae</taxon>
        <taxon>Potheae</taxon>
        <taxon>Anthurium</taxon>
    </lineage>
</organism>
<dbReference type="AlphaFoldDB" id="A0A1D1YUL6"/>
<dbReference type="GO" id="GO:0006887">
    <property type="term" value="P:exocytosis"/>
    <property type="evidence" value="ECO:0007669"/>
    <property type="project" value="TreeGrafter"/>
</dbReference>
<dbReference type="GO" id="GO:0019905">
    <property type="term" value="F:syntaxin binding"/>
    <property type="evidence" value="ECO:0007669"/>
    <property type="project" value="TreeGrafter"/>
</dbReference>
<dbReference type="GO" id="GO:0045159">
    <property type="term" value="F:myosin II binding"/>
    <property type="evidence" value="ECO:0007669"/>
    <property type="project" value="TreeGrafter"/>
</dbReference>
<evidence type="ECO:0000313" key="3">
    <source>
        <dbReference type="EMBL" id="JAT58314.1"/>
    </source>
</evidence>
<gene>
    <name evidence="3" type="primary">Fbxw10_1</name>
    <name evidence="3" type="ORF">g.102668</name>
</gene>
<protein>
    <submittedName>
        <fullName evidence="3">F-box/WD repeat-containing protein 10</fullName>
    </submittedName>
</protein>
<proteinExistence type="predicted"/>